<accession>E9PAC8</accession>
<reference evidence="2" key="1">
    <citation type="journal article" date="1994" name="Yeast">
        <title>DNA sequencing of a 36.2 kb fragment located between the FAS1 and LAP loci of chromosome XI of Saccharomyces cerevisiae.</title>
        <authorList>
            <person name="Vandenbol M."/>
            <person name="Bolle P."/>
            <person name="Dion C."/>
            <person name="Portetelle D."/>
            <person name="Hilger F."/>
        </authorList>
    </citation>
    <scope>NUCLEOTIDE SEQUENCE</scope>
    <source>
        <strain evidence="2">S288C</strain>
    </source>
</reference>
<organism evidence="2">
    <name type="scientific">Saccharomyces cerevisiae</name>
    <name type="common">Baker's yeast</name>
    <dbReference type="NCBI Taxonomy" id="4932"/>
    <lineage>
        <taxon>Eukaryota</taxon>
        <taxon>Fungi</taxon>
        <taxon>Dikarya</taxon>
        <taxon>Ascomycota</taxon>
        <taxon>Saccharomycotina</taxon>
        <taxon>Saccharomycetes</taxon>
        <taxon>Saccharomycetales</taxon>
        <taxon>Saccharomycetaceae</taxon>
        <taxon>Saccharomyces</taxon>
    </lineage>
</organism>
<sequence length="154" mass="17968">MNHFRDGIVCLPMRPDSQLHHFPKVTKKSATTGWNHNFRAIQRNDDGGSKENSYGTTIGFQDRNRYYFPRIQGHDDPCHRIVHYLLIPRIHVARFFHFEKTLSLVGHMQYILAALIARAECTCLGHNTRLLISFWLISQLGTFSFSFGVYRYPL</sequence>
<evidence type="ECO:0000313" key="2">
    <source>
        <dbReference type="EMBL" id="CAA81510.1"/>
    </source>
</evidence>
<proteinExistence type="predicted"/>
<keyword evidence="1" id="KW-0812">Transmembrane</keyword>
<evidence type="ECO:0000256" key="1">
    <source>
        <dbReference type="SAM" id="Phobius"/>
    </source>
</evidence>
<protein>
    <submittedName>
        <fullName evidence="2">Uncharacterized protein</fullName>
    </submittedName>
</protein>
<feature type="transmembrane region" description="Helical" evidence="1">
    <location>
        <begin position="130"/>
        <end position="150"/>
    </location>
</feature>
<keyword evidence="1" id="KW-1133">Transmembrane helix</keyword>
<keyword evidence="1" id="KW-0472">Membrane</keyword>
<name>E9PAC8_YEASX</name>
<dbReference type="EMBL" id="Z26878">
    <property type="protein sequence ID" value="CAA81510.1"/>
    <property type="molecule type" value="Genomic_DNA"/>
</dbReference>
<dbReference type="AlphaFoldDB" id="E9PAC8"/>